<keyword evidence="2" id="KW-1185">Reference proteome</keyword>
<dbReference type="STRING" id="1602171.ST44_07900"/>
<comment type="caution">
    <text evidence="1">The sequence shown here is derived from an EMBL/GenBank/DDBJ whole genome shotgun (WGS) entry which is preliminary data.</text>
</comment>
<gene>
    <name evidence="1" type="ORF">ST44_07900</name>
</gene>
<evidence type="ECO:0008006" key="3">
    <source>
        <dbReference type="Google" id="ProtNLM"/>
    </source>
</evidence>
<organism evidence="1 2">
    <name type="scientific">Prevotella pectinovora</name>
    <dbReference type="NCBI Taxonomy" id="1602169"/>
    <lineage>
        <taxon>Bacteria</taxon>
        <taxon>Pseudomonadati</taxon>
        <taxon>Bacteroidota</taxon>
        <taxon>Bacteroidia</taxon>
        <taxon>Bacteroidales</taxon>
        <taxon>Prevotellaceae</taxon>
        <taxon>Prevotella</taxon>
    </lineage>
</organism>
<dbReference type="RefSeq" id="WP_042519426.1">
    <property type="nucleotide sequence ID" value="NZ_JXQI01000018.1"/>
</dbReference>
<dbReference type="InterPro" id="IPR010697">
    <property type="entry name" value="YspA"/>
</dbReference>
<dbReference type="PANTHER" id="PTHR38440">
    <property type="entry name" value="UPF0398 PROTEIN YPSA"/>
    <property type="match status" value="1"/>
</dbReference>
<dbReference type="SUPFAM" id="SSF102405">
    <property type="entry name" value="MCP/YpsA-like"/>
    <property type="match status" value="1"/>
</dbReference>
<evidence type="ECO:0000313" key="1">
    <source>
        <dbReference type="EMBL" id="KIP62038.1"/>
    </source>
</evidence>
<dbReference type="Gene3D" id="3.40.50.450">
    <property type="match status" value="1"/>
</dbReference>
<evidence type="ECO:0000313" key="2">
    <source>
        <dbReference type="Proteomes" id="UP000032046"/>
    </source>
</evidence>
<dbReference type="EMBL" id="JXQK01000059">
    <property type="protein sequence ID" value="KIP62038.1"/>
    <property type="molecule type" value="Genomic_DNA"/>
</dbReference>
<accession>A0A0D0I527</accession>
<dbReference type="PANTHER" id="PTHR38440:SF1">
    <property type="entry name" value="UPF0398 PROTEIN SPR0331"/>
    <property type="match status" value="1"/>
</dbReference>
<dbReference type="OrthoDB" id="1795759at2"/>
<reference evidence="1 2" key="1">
    <citation type="submission" date="2015-01" db="EMBL/GenBank/DDBJ databases">
        <title>Comparative genomics of non-oral Prevotella species.</title>
        <authorList>
            <person name="Accetto T."/>
            <person name="Nograsek B."/>
            <person name="Avgustin G."/>
        </authorList>
    </citation>
    <scope>NUCLEOTIDE SEQUENCE [LARGE SCALE GENOMIC DNA]</scope>
    <source>
        <strain evidence="1 2">P5-119</strain>
    </source>
</reference>
<sequence length="162" mass="18557">MEQRKFSRAATAAFTGHRFVDASLREHVKKRLTRAVLDAYGNGIRNFISGFAIGFDMMAAEVVVSLKQIYPDIILTAAVPFKGQAARFGFYDRKRYDRLLEVADEVIVLSERYYPRCFLDRDEFMVNNSSLLIGYYDGREKGGTFYTIRKAMAQNIPIVNVF</sequence>
<dbReference type="Proteomes" id="UP000032046">
    <property type="component" value="Unassembled WGS sequence"/>
</dbReference>
<proteinExistence type="predicted"/>
<dbReference type="AlphaFoldDB" id="A0A0D0I527"/>
<dbReference type="Pfam" id="PF06908">
    <property type="entry name" value="YpsA"/>
    <property type="match status" value="1"/>
</dbReference>
<protein>
    <recommendedName>
        <fullName evidence="3">DUF1273 family protein</fullName>
    </recommendedName>
</protein>
<name>A0A0D0I527_9BACT</name>